<feature type="transmembrane region" description="Helical" evidence="1">
    <location>
        <begin position="276"/>
        <end position="296"/>
    </location>
</feature>
<organism evidence="2 3">
    <name type="scientific">Hyphomonas beringensis</name>
    <dbReference type="NCBI Taxonomy" id="1280946"/>
    <lineage>
        <taxon>Bacteria</taxon>
        <taxon>Pseudomonadati</taxon>
        <taxon>Pseudomonadota</taxon>
        <taxon>Alphaproteobacteria</taxon>
        <taxon>Hyphomonadales</taxon>
        <taxon>Hyphomonadaceae</taxon>
        <taxon>Hyphomonas</taxon>
    </lineage>
</organism>
<sequence length="395" mass="39755">MTKSASTSTAFEAGPGRWEVIAAILMGGLAVSQVVAMPLLATLVASAYGMGESASGFIGLANLLGTAAGSLAVTICLQRLPLRGSAVSAAFLACVAQFAVALMPGFQSALLMEALAGFGAGVLLALSAAIVGSSNDADRGFAFILTLQAIVAVALLLAIPGLSAEGSLLPVMAFMACVQILLIPIGLALRGKPKAAEMGGQGVKDAKSLRPAVLLKAAAYFTFSAAVGVLWVFAGALGLSAGLPDTVIGKALAVGNVAAIAGSLLAAVITSRFGRIGPVIVTGLFIILSVFLLTPGMSVGTFFIASCLYLFAWGGGLPLMMAAVADVDTSDRVTSLLPVLAFAGMGVGPALVSLGSETGSLFHQVSLTATILVVISIILFGRAHSMWTDRPENQT</sequence>
<dbReference type="InterPro" id="IPR036259">
    <property type="entry name" value="MFS_trans_sf"/>
</dbReference>
<feature type="transmembrane region" description="Helical" evidence="1">
    <location>
        <begin position="336"/>
        <end position="355"/>
    </location>
</feature>
<feature type="transmembrane region" description="Helical" evidence="1">
    <location>
        <begin position="302"/>
        <end position="324"/>
    </location>
</feature>
<feature type="transmembrane region" description="Helical" evidence="1">
    <location>
        <begin position="247"/>
        <end position="269"/>
    </location>
</feature>
<dbReference type="EMBL" id="AWFF01000054">
    <property type="protein sequence ID" value="KCZ53368.1"/>
    <property type="molecule type" value="Genomic_DNA"/>
</dbReference>
<keyword evidence="3" id="KW-1185">Reference proteome</keyword>
<feature type="transmembrane region" description="Helical" evidence="1">
    <location>
        <begin position="168"/>
        <end position="189"/>
    </location>
</feature>
<reference evidence="2 3" key="1">
    <citation type="journal article" date="2014" name="Antonie Van Leeuwenhoek">
        <title>Hyphomonas beringensis sp. nov. and Hyphomonas chukchiensis sp. nov., isolated from surface seawater of the Bering Sea and Chukchi Sea.</title>
        <authorList>
            <person name="Li C."/>
            <person name="Lai Q."/>
            <person name="Li G."/>
            <person name="Dong C."/>
            <person name="Wang J."/>
            <person name="Liao Y."/>
            <person name="Shao Z."/>
        </authorList>
    </citation>
    <scope>NUCLEOTIDE SEQUENCE [LARGE SCALE GENOMIC DNA]</scope>
    <source>
        <strain evidence="2 3">25B14_1</strain>
    </source>
</reference>
<comment type="caution">
    <text evidence="2">The sequence shown here is derived from an EMBL/GenBank/DDBJ whole genome shotgun (WGS) entry which is preliminary data.</text>
</comment>
<dbReference type="STRING" id="1280946.HY29_03865"/>
<accession>A0A062U6J1</accession>
<protein>
    <recommendedName>
        <fullName evidence="4">Major facilitator superfamily (MFS) profile domain-containing protein</fullName>
    </recommendedName>
</protein>
<keyword evidence="1" id="KW-0472">Membrane</keyword>
<evidence type="ECO:0000313" key="2">
    <source>
        <dbReference type="EMBL" id="KCZ53368.1"/>
    </source>
</evidence>
<evidence type="ECO:0000256" key="1">
    <source>
        <dbReference type="SAM" id="Phobius"/>
    </source>
</evidence>
<dbReference type="PATRIC" id="fig|1280946.3.peg.2685"/>
<keyword evidence="1" id="KW-0812">Transmembrane</keyword>
<dbReference type="Gene3D" id="1.20.1250.20">
    <property type="entry name" value="MFS general substrate transporter like domains"/>
    <property type="match status" value="1"/>
</dbReference>
<evidence type="ECO:0000313" key="3">
    <source>
        <dbReference type="Proteomes" id="UP000027037"/>
    </source>
</evidence>
<gene>
    <name evidence="2" type="ORF">HY29_03865</name>
</gene>
<dbReference type="AlphaFoldDB" id="A0A062U6J1"/>
<feature type="transmembrane region" description="Helical" evidence="1">
    <location>
        <begin position="217"/>
        <end position="241"/>
    </location>
</feature>
<feature type="transmembrane region" description="Helical" evidence="1">
    <location>
        <begin position="361"/>
        <end position="380"/>
    </location>
</feature>
<feature type="transmembrane region" description="Helical" evidence="1">
    <location>
        <begin position="20"/>
        <end position="48"/>
    </location>
</feature>
<name>A0A062U6J1_9PROT</name>
<dbReference type="eggNOG" id="COG2814">
    <property type="taxonomic scope" value="Bacteria"/>
</dbReference>
<feature type="transmembrane region" description="Helical" evidence="1">
    <location>
        <begin position="54"/>
        <end position="77"/>
    </location>
</feature>
<evidence type="ECO:0008006" key="4">
    <source>
        <dbReference type="Google" id="ProtNLM"/>
    </source>
</evidence>
<keyword evidence="1" id="KW-1133">Transmembrane helix</keyword>
<feature type="transmembrane region" description="Helical" evidence="1">
    <location>
        <begin position="143"/>
        <end position="162"/>
    </location>
</feature>
<dbReference type="SUPFAM" id="SSF103473">
    <property type="entry name" value="MFS general substrate transporter"/>
    <property type="match status" value="1"/>
</dbReference>
<feature type="transmembrane region" description="Helical" evidence="1">
    <location>
        <begin position="84"/>
        <end position="103"/>
    </location>
</feature>
<feature type="transmembrane region" description="Helical" evidence="1">
    <location>
        <begin position="109"/>
        <end position="131"/>
    </location>
</feature>
<proteinExistence type="predicted"/>
<dbReference type="Proteomes" id="UP000027037">
    <property type="component" value="Unassembled WGS sequence"/>
</dbReference>